<dbReference type="OrthoDB" id="7345856at2"/>
<evidence type="ECO:0000313" key="10">
    <source>
        <dbReference type="EMBL" id="SCA57394.1"/>
    </source>
</evidence>
<dbReference type="Pfam" id="PF12729">
    <property type="entry name" value="4HB_MCP_1"/>
    <property type="match status" value="1"/>
</dbReference>
<comment type="subcellular location">
    <subcellularLocation>
        <location evidence="1">Cell inner membrane</location>
        <topology evidence="1">Multi-pass membrane protein</topology>
    </subcellularLocation>
</comment>
<dbReference type="InterPro" id="IPR000727">
    <property type="entry name" value="T_SNARE_dom"/>
</dbReference>
<comment type="similarity">
    <text evidence="4">Belongs to the methyl-accepting chemotaxis (MCP) protein family.</text>
</comment>
<dbReference type="PRINTS" id="PR00260">
    <property type="entry name" value="CHEMTRNSDUCR"/>
</dbReference>
<dbReference type="CDD" id="cd06225">
    <property type="entry name" value="HAMP"/>
    <property type="match status" value="1"/>
</dbReference>
<keyword evidence="6" id="KW-1133">Transmembrane helix</keyword>
<organism evidence="10 11">
    <name type="scientific">Candidatus Terasakiella magnetica</name>
    <dbReference type="NCBI Taxonomy" id="1867952"/>
    <lineage>
        <taxon>Bacteria</taxon>
        <taxon>Pseudomonadati</taxon>
        <taxon>Pseudomonadota</taxon>
        <taxon>Alphaproteobacteria</taxon>
        <taxon>Rhodospirillales</taxon>
        <taxon>Terasakiellaceae</taxon>
        <taxon>Terasakiella</taxon>
    </lineage>
</organism>
<name>A0A1C3RJC6_9PROT</name>
<dbReference type="EMBL" id="FLYE01000044">
    <property type="protein sequence ID" value="SCA57394.1"/>
    <property type="molecule type" value="Genomic_DNA"/>
</dbReference>
<keyword evidence="2" id="KW-0997">Cell inner membrane</keyword>
<dbReference type="Gene3D" id="1.10.287.950">
    <property type="entry name" value="Methyl-accepting chemotaxis protein"/>
    <property type="match status" value="1"/>
</dbReference>
<feature type="domain" description="Methyl-accepting transducer" evidence="7">
    <location>
        <begin position="308"/>
        <end position="537"/>
    </location>
</feature>
<dbReference type="PANTHER" id="PTHR32089:SF112">
    <property type="entry name" value="LYSOZYME-LIKE PROTEIN-RELATED"/>
    <property type="match status" value="1"/>
</dbReference>
<dbReference type="InterPro" id="IPR004089">
    <property type="entry name" value="MCPsignal_dom"/>
</dbReference>
<keyword evidence="6" id="KW-0472">Membrane</keyword>
<evidence type="ECO:0000256" key="2">
    <source>
        <dbReference type="ARBA" id="ARBA00022519"/>
    </source>
</evidence>
<evidence type="ECO:0000256" key="1">
    <source>
        <dbReference type="ARBA" id="ARBA00004429"/>
    </source>
</evidence>
<evidence type="ECO:0000313" key="11">
    <source>
        <dbReference type="Proteomes" id="UP000231658"/>
    </source>
</evidence>
<dbReference type="InterPro" id="IPR004090">
    <property type="entry name" value="Chemotax_Me-accpt_rcpt"/>
</dbReference>
<dbReference type="GO" id="GO:0004888">
    <property type="term" value="F:transmembrane signaling receptor activity"/>
    <property type="evidence" value="ECO:0007669"/>
    <property type="project" value="InterPro"/>
</dbReference>
<keyword evidence="6" id="KW-0812">Transmembrane</keyword>
<feature type="domain" description="HAMP" evidence="9">
    <location>
        <begin position="208"/>
        <end position="261"/>
    </location>
</feature>
<dbReference type="PROSITE" id="PS50885">
    <property type="entry name" value="HAMP"/>
    <property type="match status" value="1"/>
</dbReference>
<accession>A0A1C3RJC6</accession>
<protein>
    <submittedName>
        <fullName evidence="10">Methyl-accepting chemotaxis protein</fullName>
    </submittedName>
</protein>
<dbReference type="Pfam" id="PF00015">
    <property type="entry name" value="MCPsignal"/>
    <property type="match status" value="1"/>
</dbReference>
<reference evidence="10 11" key="1">
    <citation type="submission" date="2016-07" db="EMBL/GenBank/DDBJ databases">
        <authorList>
            <person name="Lefevre C.T."/>
        </authorList>
    </citation>
    <scope>NUCLEOTIDE SEQUENCE [LARGE SCALE GENOMIC DNA]</scope>
    <source>
        <strain evidence="10">PR1</strain>
    </source>
</reference>
<dbReference type="SMART" id="SM00304">
    <property type="entry name" value="HAMP"/>
    <property type="match status" value="1"/>
</dbReference>
<evidence type="ECO:0000259" key="9">
    <source>
        <dbReference type="PROSITE" id="PS50885"/>
    </source>
</evidence>
<dbReference type="Proteomes" id="UP000231658">
    <property type="component" value="Unassembled WGS sequence"/>
</dbReference>
<evidence type="ECO:0000256" key="4">
    <source>
        <dbReference type="ARBA" id="ARBA00029447"/>
    </source>
</evidence>
<dbReference type="SMART" id="SM00283">
    <property type="entry name" value="MA"/>
    <property type="match status" value="1"/>
</dbReference>
<dbReference type="InterPro" id="IPR024478">
    <property type="entry name" value="HlyB_4HB_MCP"/>
</dbReference>
<dbReference type="SUPFAM" id="SSF58104">
    <property type="entry name" value="Methyl-accepting chemotaxis protein (MCP) signaling domain"/>
    <property type="match status" value="1"/>
</dbReference>
<dbReference type="AlphaFoldDB" id="A0A1C3RJC6"/>
<keyword evidence="11" id="KW-1185">Reference proteome</keyword>
<evidence type="ECO:0000259" key="8">
    <source>
        <dbReference type="PROSITE" id="PS50192"/>
    </source>
</evidence>
<evidence type="ECO:0000256" key="5">
    <source>
        <dbReference type="PROSITE-ProRule" id="PRU00284"/>
    </source>
</evidence>
<dbReference type="STRING" id="1867952.MTBPR1_50150"/>
<dbReference type="PROSITE" id="PS50111">
    <property type="entry name" value="CHEMOTAXIS_TRANSDUC_2"/>
    <property type="match status" value="1"/>
</dbReference>
<dbReference type="GO" id="GO:0006935">
    <property type="term" value="P:chemotaxis"/>
    <property type="evidence" value="ECO:0007669"/>
    <property type="project" value="InterPro"/>
</dbReference>
<gene>
    <name evidence="10" type="ORF">MTBPR1_50150</name>
</gene>
<proteinExistence type="inferred from homology"/>
<dbReference type="GO" id="GO:0005886">
    <property type="term" value="C:plasma membrane"/>
    <property type="evidence" value="ECO:0007669"/>
    <property type="project" value="UniProtKB-SubCell"/>
</dbReference>
<dbReference type="Gene3D" id="6.10.340.10">
    <property type="match status" value="1"/>
</dbReference>
<feature type="transmembrane region" description="Helical" evidence="6">
    <location>
        <begin position="188"/>
        <end position="210"/>
    </location>
</feature>
<evidence type="ECO:0000259" key="7">
    <source>
        <dbReference type="PROSITE" id="PS50111"/>
    </source>
</evidence>
<dbReference type="PANTHER" id="PTHR32089">
    <property type="entry name" value="METHYL-ACCEPTING CHEMOTAXIS PROTEIN MCPB"/>
    <property type="match status" value="1"/>
</dbReference>
<dbReference type="GO" id="GO:0007165">
    <property type="term" value="P:signal transduction"/>
    <property type="evidence" value="ECO:0007669"/>
    <property type="project" value="UniProtKB-KW"/>
</dbReference>
<sequence>MSNMKIGVRLFSGFAIILLLTLILGVVSVNSLNTLSGLTEKLYKHPFAVSTKVLQVKAGIIAMHRGMKDVALAKNDEGITAASKKVDLLEEEVLGYFNIINERFLGDKAKVNELKQAVIDWKVVRDEVIALMREGRRLEAAEITKGKGAKVVKKINNSIDYLTNFAFNKADGFMKKAGETRDTIKMQAIVLIVASIAIGIIIAWLITASIKKPIQALSQRMLSLKEGEKQSPIPGLERKDEIGAMAHNVEDFRKSLVDADTMAQEDVKRQEEQQKRATTIENVANDFDLSVTQILESVGSAAVQMDGNAQSMTSTASRTSERAETVNSAAIQASSNVQTVAAASEELTGSINEIASQVTLSTDVANKAVAEADEAATEIDRLTQSSQRIGEVIKLINDIADQTNLLALNATIEAARAGDAGKGFAVVASEVKNLANQTAKATDEIGMQIRDVQSATQQAASSMDGVINIIREIQQISATIASAVEEQSSATLEIARNIDEASQGTTAVTSNISDVSNAANETGNASQEVLQAARTLGVHSDQLKNEIEQFISKVKAA</sequence>
<keyword evidence="3 5" id="KW-0807">Transducer</keyword>
<evidence type="ECO:0000256" key="3">
    <source>
        <dbReference type="ARBA" id="ARBA00023224"/>
    </source>
</evidence>
<evidence type="ECO:0000256" key="6">
    <source>
        <dbReference type="SAM" id="Phobius"/>
    </source>
</evidence>
<dbReference type="PROSITE" id="PS50192">
    <property type="entry name" value="T_SNARE"/>
    <property type="match status" value="1"/>
</dbReference>
<dbReference type="Pfam" id="PF00672">
    <property type="entry name" value="HAMP"/>
    <property type="match status" value="1"/>
</dbReference>
<feature type="domain" description="T-SNARE coiled-coil homology" evidence="8">
    <location>
        <begin position="453"/>
        <end position="515"/>
    </location>
</feature>
<dbReference type="RefSeq" id="WP_069189425.1">
    <property type="nucleotide sequence ID" value="NZ_FLYE01000044.1"/>
</dbReference>
<keyword evidence="2" id="KW-1003">Cell membrane</keyword>
<dbReference type="InterPro" id="IPR003660">
    <property type="entry name" value="HAMP_dom"/>
</dbReference>